<dbReference type="AlphaFoldDB" id="F0XZ30"/>
<dbReference type="KEGG" id="aaf:AURANDRAFT_61105"/>
<dbReference type="InterPro" id="IPR011011">
    <property type="entry name" value="Znf_FYVE_PHD"/>
</dbReference>
<evidence type="ECO:0000259" key="2">
    <source>
        <dbReference type="Pfam" id="PF12146"/>
    </source>
</evidence>
<feature type="domain" description="Serine aminopeptidase S33" evidence="2">
    <location>
        <begin position="701"/>
        <end position="901"/>
    </location>
</feature>
<dbReference type="PANTHER" id="PTHR43358">
    <property type="entry name" value="ALPHA/BETA-HYDROLASE"/>
    <property type="match status" value="1"/>
</dbReference>
<evidence type="ECO:0000313" key="3">
    <source>
        <dbReference type="EMBL" id="EGB11867.1"/>
    </source>
</evidence>
<dbReference type="InterPro" id="IPR052920">
    <property type="entry name" value="DNA-binding_regulatory"/>
</dbReference>
<gene>
    <name evidence="3" type="ORF">AURANDRAFT_61105</name>
</gene>
<dbReference type="OrthoDB" id="10249433at2759"/>
<reference evidence="3 4" key="1">
    <citation type="journal article" date="2011" name="Proc. Natl. Acad. Sci. U.S.A.">
        <title>Niche of harmful alga Aureococcus anophagefferens revealed through ecogenomics.</title>
        <authorList>
            <person name="Gobler C.J."/>
            <person name="Berry D.L."/>
            <person name="Dyhrman S.T."/>
            <person name="Wilhelm S.W."/>
            <person name="Salamov A."/>
            <person name="Lobanov A.V."/>
            <person name="Zhang Y."/>
            <person name="Collier J.L."/>
            <person name="Wurch L.L."/>
            <person name="Kustka A.B."/>
            <person name="Dill B.D."/>
            <person name="Shah M."/>
            <person name="VerBerkmoes N.C."/>
            <person name="Kuo A."/>
            <person name="Terry A."/>
            <person name="Pangilinan J."/>
            <person name="Lindquist E.A."/>
            <person name="Lucas S."/>
            <person name="Paulsen I.T."/>
            <person name="Hattenrath-Lehmann T.K."/>
            <person name="Talmage S.C."/>
            <person name="Walker E.A."/>
            <person name="Koch F."/>
            <person name="Burson A.M."/>
            <person name="Marcoval M.A."/>
            <person name="Tang Y.Z."/>
            <person name="Lecleir G.R."/>
            <person name="Coyne K.J."/>
            <person name="Berg G.M."/>
            <person name="Bertrand E.M."/>
            <person name="Saito M.A."/>
            <person name="Gladyshev V.N."/>
            <person name="Grigoriev I.V."/>
        </authorList>
    </citation>
    <scope>NUCLEOTIDE SEQUENCE [LARGE SCALE GENOMIC DNA]</scope>
    <source>
        <strain evidence="4">CCMP 1984</strain>
    </source>
</reference>
<sequence length="1000" mass="107503">MPGLALTTVWVPETTPQLLYCSAGSRSLDSPTAAVETTSAGCDAAMCYAARRETGGPSTRRWTFGPPQKNVTSDRGPRWRVCCYRDARVAIGMVAQDRFGQSQLRSFAERIAEIVAPVVDECAASAAHANAALAILAREVERCNDRGLGHLVPLEAASACVACGGALGKRGGTRDAMAVNCHDCGDVLCALCAPQLPGSGDGDEASGPRRSCGDCAHARQTGRRVLRMQPPTGGDEVKAFALRALFDERASDEGLLDEAGFVELCKAACRHPLVVEPRSLERELRHGANVLRLDVTELERRFRSAPQAALDFEAARNCLVESCRPAWPERALAGPPPDDDEETKDEETKEERVVEDPAARAAAWGWKPDKKPALRHASRTGWGSLVSRDGLVKKRVWLELRDAPPRTLRYAPDTASPRRALVYLNRVRVIRCDAPCTLQLRLNLPNDDVGDPDLVDAVVLRFETPSATCSWWSALSASRREAKTESRGALAKLSELSTLKTDDAMSYIVGGAWYNKMANFLVCAVDCTGGQPFEGPERPFMQLNRPPGPAPARVPGKPLGGAGNARKSSIIRARDVDRRGGDDDFDADPVPELGDSLPERAFSVAGPEVKAAYQSLLKVIIRPPRATYDERRLGVADFAIKTEATTHRTFGTLKSSVTVVHREDLSVPNERGLEVRASLWTPRTVGVDYDRLGPGGHRPPCVVYVHGNACNRLGALSLLRPLCLGGIALCAVDCAGSGNSGGEFVSLGHFERDDVAAVVDELKRKKLVGRVALWGRSMGAATALLYASTRDPDVAAVVADSPYSGLVRLCRELVGKVRRRAEGDGDSSAPRNFVAGAVTEAALALVRSSVKHRAGFDVYDVAPIEHVANMRHSATPALFVHGKLDDFINCQHSVDLHESHGGDASLLLLDVDHQANRPASALIQSCLFLYDRLLPTDDAAEARAKYVAHLDKLADQGHLGATEASAAEASGLSRDRQRAVEDAVAARVAGRFNGKGGMFG</sequence>
<feature type="region of interest" description="Disordered" evidence="1">
    <location>
        <begin position="329"/>
        <end position="354"/>
    </location>
</feature>
<dbReference type="RefSeq" id="XP_009032986.1">
    <property type="nucleotide sequence ID" value="XM_009034738.1"/>
</dbReference>
<dbReference type="Gene3D" id="3.40.50.1820">
    <property type="entry name" value="alpha/beta hydrolase"/>
    <property type="match status" value="1"/>
</dbReference>
<evidence type="ECO:0000256" key="1">
    <source>
        <dbReference type="SAM" id="MobiDB-lite"/>
    </source>
</evidence>
<dbReference type="InterPro" id="IPR022742">
    <property type="entry name" value="Hydrolase_4"/>
</dbReference>
<keyword evidence="4" id="KW-1185">Reference proteome</keyword>
<protein>
    <recommendedName>
        <fullName evidence="2">Serine aminopeptidase S33 domain-containing protein</fullName>
    </recommendedName>
</protein>
<dbReference type="InterPro" id="IPR029058">
    <property type="entry name" value="AB_hydrolase_fold"/>
</dbReference>
<dbReference type="EMBL" id="GL833121">
    <property type="protein sequence ID" value="EGB11867.1"/>
    <property type="molecule type" value="Genomic_DNA"/>
</dbReference>
<dbReference type="SUPFAM" id="SSF53474">
    <property type="entry name" value="alpha/beta-Hydrolases"/>
    <property type="match status" value="1"/>
</dbReference>
<dbReference type="Proteomes" id="UP000002729">
    <property type="component" value="Unassembled WGS sequence"/>
</dbReference>
<dbReference type="PANTHER" id="PTHR43358:SF4">
    <property type="entry name" value="ALPHA_BETA HYDROLASE FOLD-1 DOMAIN-CONTAINING PROTEIN"/>
    <property type="match status" value="1"/>
</dbReference>
<proteinExistence type="predicted"/>
<dbReference type="Pfam" id="PF12146">
    <property type="entry name" value="Hydrolase_4"/>
    <property type="match status" value="1"/>
</dbReference>
<dbReference type="InParanoid" id="F0XZ30"/>
<organism evidence="4">
    <name type="scientific">Aureococcus anophagefferens</name>
    <name type="common">Harmful bloom alga</name>
    <dbReference type="NCBI Taxonomy" id="44056"/>
    <lineage>
        <taxon>Eukaryota</taxon>
        <taxon>Sar</taxon>
        <taxon>Stramenopiles</taxon>
        <taxon>Ochrophyta</taxon>
        <taxon>Pelagophyceae</taxon>
        <taxon>Pelagomonadales</taxon>
        <taxon>Pelagomonadaceae</taxon>
        <taxon>Aureococcus</taxon>
    </lineage>
</organism>
<feature type="compositionally biased region" description="Basic and acidic residues" evidence="1">
    <location>
        <begin position="572"/>
        <end position="582"/>
    </location>
</feature>
<evidence type="ECO:0000313" key="4">
    <source>
        <dbReference type="Proteomes" id="UP000002729"/>
    </source>
</evidence>
<dbReference type="eggNOG" id="KOG1552">
    <property type="taxonomic scope" value="Eukaryota"/>
</dbReference>
<accession>F0XZ30</accession>
<name>F0XZ30_AURAN</name>
<feature type="region of interest" description="Disordered" evidence="1">
    <location>
        <begin position="547"/>
        <end position="592"/>
    </location>
</feature>
<dbReference type="SUPFAM" id="SSF57903">
    <property type="entry name" value="FYVE/PHD zinc finger"/>
    <property type="match status" value="1"/>
</dbReference>
<dbReference type="GeneID" id="20223319"/>